<dbReference type="GO" id="GO:0003700">
    <property type="term" value="F:DNA-binding transcription factor activity"/>
    <property type="evidence" value="ECO:0007669"/>
    <property type="project" value="InterPro"/>
</dbReference>
<dbReference type="PANTHER" id="PTHR33164:SF64">
    <property type="entry name" value="TRANSCRIPTIONAL REGULATOR SLYA"/>
    <property type="match status" value="1"/>
</dbReference>
<dbReference type="InterPro" id="IPR039422">
    <property type="entry name" value="MarR/SlyA-like"/>
</dbReference>
<dbReference type="InterPro" id="IPR000835">
    <property type="entry name" value="HTH_MarR-typ"/>
</dbReference>
<dbReference type="Pfam" id="PF01047">
    <property type="entry name" value="MarR"/>
    <property type="match status" value="1"/>
</dbReference>
<evidence type="ECO:0000313" key="5">
    <source>
        <dbReference type="EMBL" id="TDU88623.1"/>
    </source>
</evidence>
<evidence type="ECO:0000256" key="3">
    <source>
        <dbReference type="ARBA" id="ARBA00023163"/>
    </source>
</evidence>
<sequence length="144" mass="16238">MIEESGPMLSPGFWLHHAALAWRAELDQRLRTIGLTPTQFMLLASAGWLEHTQGAPTQQQVAAQAGADRMMTSKVVKTLLEAELLSREVDPDDSRAYRLRLTTKGRKLTRQATEIARTLDTEYFGDAPEALRKTFRQIANRRST</sequence>
<dbReference type="InterPro" id="IPR036390">
    <property type="entry name" value="WH_DNA-bd_sf"/>
</dbReference>
<dbReference type="SUPFAM" id="SSF46785">
    <property type="entry name" value="Winged helix' DNA-binding domain"/>
    <property type="match status" value="1"/>
</dbReference>
<dbReference type="Proteomes" id="UP000295151">
    <property type="component" value="Unassembled WGS sequence"/>
</dbReference>
<keyword evidence="1" id="KW-0805">Transcription regulation</keyword>
<dbReference type="SMART" id="SM00347">
    <property type="entry name" value="HTH_MARR"/>
    <property type="match status" value="1"/>
</dbReference>
<dbReference type="PROSITE" id="PS50995">
    <property type="entry name" value="HTH_MARR_2"/>
    <property type="match status" value="1"/>
</dbReference>
<keyword evidence="3" id="KW-0804">Transcription</keyword>
<dbReference type="GO" id="GO:0006950">
    <property type="term" value="P:response to stress"/>
    <property type="evidence" value="ECO:0007669"/>
    <property type="project" value="TreeGrafter"/>
</dbReference>
<reference evidence="5 6" key="1">
    <citation type="submission" date="2019-03" db="EMBL/GenBank/DDBJ databases">
        <title>Genomic Encyclopedia of Type Strains, Phase III (KMG-III): the genomes of soil and plant-associated and newly described type strains.</title>
        <authorList>
            <person name="Whitman W."/>
        </authorList>
    </citation>
    <scope>NUCLEOTIDE SEQUENCE [LARGE SCALE GENOMIC DNA]</scope>
    <source>
        <strain evidence="5 6">VKM Ac-2575</strain>
    </source>
</reference>
<protein>
    <submittedName>
        <fullName evidence="5">MarR family transcriptional regulator</fullName>
    </submittedName>
</protein>
<accession>A0A4V6Q5W8</accession>
<keyword evidence="6" id="KW-1185">Reference proteome</keyword>
<dbReference type="RefSeq" id="WP_133978225.1">
    <property type="nucleotide sequence ID" value="NZ_SOCE01000001.1"/>
</dbReference>
<feature type="domain" description="HTH marR-type" evidence="4">
    <location>
        <begin position="1"/>
        <end position="144"/>
    </location>
</feature>
<gene>
    <name evidence="5" type="ORF">EV138_2169</name>
</gene>
<dbReference type="InterPro" id="IPR036388">
    <property type="entry name" value="WH-like_DNA-bd_sf"/>
</dbReference>
<dbReference type="GO" id="GO:0003677">
    <property type="term" value="F:DNA binding"/>
    <property type="evidence" value="ECO:0007669"/>
    <property type="project" value="UniProtKB-KW"/>
</dbReference>
<dbReference type="OrthoDB" id="9806864at2"/>
<name>A0A4V6Q5W8_9ACTN</name>
<evidence type="ECO:0000256" key="2">
    <source>
        <dbReference type="ARBA" id="ARBA00023125"/>
    </source>
</evidence>
<dbReference type="AlphaFoldDB" id="A0A4V6Q5W8"/>
<evidence type="ECO:0000256" key="1">
    <source>
        <dbReference type="ARBA" id="ARBA00023015"/>
    </source>
</evidence>
<proteinExistence type="predicted"/>
<organism evidence="5 6">
    <name type="scientific">Kribbella voronezhensis</name>
    <dbReference type="NCBI Taxonomy" id="2512212"/>
    <lineage>
        <taxon>Bacteria</taxon>
        <taxon>Bacillati</taxon>
        <taxon>Actinomycetota</taxon>
        <taxon>Actinomycetes</taxon>
        <taxon>Propionibacteriales</taxon>
        <taxon>Kribbellaceae</taxon>
        <taxon>Kribbella</taxon>
    </lineage>
</organism>
<dbReference type="Gene3D" id="1.10.10.10">
    <property type="entry name" value="Winged helix-like DNA-binding domain superfamily/Winged helix DNA-binding domain"/>
    <property type="match status" value="1"/>
</dbReference>
<dbReference type="EMBL" id="SOCE01000001">
    <property type="protein sequence ID" value="TDU88623.1"/>
    <property type="molecule type" value="Genomic_DNA"/>
</dbReference>
<keyword evidence="2" id="KW-0238">DNA-binding</keyword>
<evidence type="ECO:0000259" key="4">
    <source>
        <dbReference type="PROSITE" id="PS50995"/>
    </source>
</evidence>
<comment type="caution">
    <text evidence="5">The sequence shown here is derived from an EMBL/GenBank/DDBJ whole genome shotgun (WGS) entry which is preliminary data.</text>
</comment>
<dbReference type="PANTHER" id="PTHR33164">
    <property type="entry name" value="TRANSCRIPTIONAL REGULATOR, MARR FAMILY"/>
    <property type="match status" value="1"/>
</dbReference>
<evidence type="ECO:0000313" key="6">
    <source>
        <dbReference type="Proteomes" id="UP000295151"/>
    </source>
</evidence>